<dbReference type="RefSeq" id="WP_345303215.1">
    <property type="nucleotide sequence ID" value="NZ_BAABJE010000010.1"/>
</dbReference>
<protein>
    <submittedName>
        <fullName evidence="2">Uncharacterized protein</fullName>
    </submittedName>
</protein>
<sequence>MSFTAAFTAAAILAIVVALVHSILGEIMIFRRLRKPGWLIPTDGGNRLLGSNVRILWASWHVLTVFGLGMAAILLRLASSARTAEHDFIAQAIAVSMLGGSLLVLAGTRGRHPGWVGLLGVAVLVWLGVRT</sequence>
<keyword evidence="1" id="KW-0812">Transmembrane</keyword>
<evidence type="ECO:0000313" key="2">
    <source>
        <dbReference type="EMBL" id="GAA4794645.1"/>
    </source>
</evidence>
<organism evidence="2 3">
    <name type="scientific">Lysobacter hankyongensis</name>
    <dbReference type="NCBI Taxonomy" id="1176535"/>
    <lineage>
        <taxon>Bacteria</taxon>
        <taxon>Pseudomonadati</taxon>
        <taxon>Pseudomonadota</taxon>
        <taxon>Gammaproteobacteria</taxon>
        <taxon>Lysobacterales</taxon>
        <taxon>Lysobacteraceae</taxon>
        <taxon>Lysobacter</taxon>
    </lineage>
</organism>
<proteinExistence type="predicted"/>
<keyword evidence="1" id="KW-0472">Membrane</keyword>
<gene>
    <name evidence="2" type="ORF">GCM10023307_20350</name>
</gene>
<feature type="transmembrane region" description="Helical" evidence="1">
    <location>
        <begin position="88"/>
        <end position="106"/>
    </location>
</feature>
<reference evidence="3" key="1">
    <citation type="journal article" date="2019" name="Int. J. Syst. Evol. Microbiol.">
        <title>The Global Catalogue of Microorganisms (GCM) 10K type strain sequencing project: providing services to taxonomists for standard genome sequencing and annotation.</title>
        <authorList>
            <consortium name="The Broad Institute Genomics Platform"/>
            <consortium name="The Broad Institute Genome Sequencing Center for Infectious Disease"/>
            <person name="Wu L."/>
            <person name="Ma J."/>
        </authorList>
    </citation>
    <scope>NUCLEOTIDE SEQUENCE [LARGE SCALE GENOMIC DNA]</scope>
    <source>
        <strain evidence="3">JCM 18204</strain>
    </source>
</reference>
<accession>A0ABP9BIG2</accession>
<keyword evidence="3" id="KW-1185">Reference proteome</keyword>
<evidence type="ECO:0000256" key="1">
    <source>
        <dbReference type="SAM" id="Phobius"/>
    </source>
</evidence>
<keyword evidence="1" id="KW-1133">Transmembrane helix</keyword>
<feature type="transmembrane region" description="Helical" evidence="1">
    <location>
        <begin position="112"/>
        <end position="129"/>
    </location>
</feature>
<evidence type="ECO:0000313" key="3">
    <source>
        <dbReference type="Proteomes" id="UP001499959"/>
    </source>
</evidence>
<dbReference type="EMBL" id="BAABJE010000010">
    <property type="protein sequence ID" value="GAA4794645.1"/>
    <property type="molecule type" value="Genomic_DNA"/>
</dbReference>
<name>A0ABP9BIG2_9GAMM</name>
<comment type="caution">
    <text evidence="2">The sequence shown here is derived from an EMBL/GenBank/DDBJ whole genome shotgun (WGS) entry which is preliminary data.</text>
</comment>
<feature type="transmembrane region" description="Helical" evidence="1">
    <location>
        <begin position="55"/>
        <end position="76"/>
    </location>
</feature>
<dbReference type="Proteomes" id="UP001499959">
    <property type="component" value="Unassembled WGS sequence"/>
</dbReference>